<evidence type="ECO:0000313" key="6">
    <source>
        <dbReference type="EMBL" id="GAA4636061.1"/>
    </source>
</evidence>
<dbReference type="InterPro" id="IPR002018">
    <property type="entry name" value="CarbesteraseB"/>
</dbReference>
<evidence type="ECO:0000313" key="7">
    <source>
        <dbReference type="Proteomes" id="UP001501442"/>
    </source>
</evidence>
<protein>
    <recommendedName>
        <fullName evidence="3">Carboxylic ester hydrolase</fullName>
        <ecNumber evidence="3">3.1.1.-</ecNumber>
    </recommendedName>
</protein>
<keyword evidence="7" id="KW-1185">Reference proteome</keyword>
<evidence type="ECO:0000256" key="2">
    <source>
        <dbReference type="ARBA" id="ARBA00022801"/>
    </source>
</evidence>
<evidence type="ECO:0000259" key="5">
    <source>
        <dbReference type="Pfam" id="PF00135"/>
    </source>
</evidence>
<dbReference type="EMBL" id="BAABHK010000016">
    <property type="protein sequence ID" value="GAA4636061.1"/>
    <property type="molecule type" value="Genomic_DNA"/>
</dbReference>
<proteinExistence type="inferred from homology"/>
<dbReference type="InterPro" id="IPR050309">
    <property type="entry name" value="Type-B_Carboxylest/Lipase"/>
</dbReference>
<feature type="domain" description="Carboxylesterase type B" evidence="5">
    <location>
        <begin position="27"/>
        <end position="509"/>
    </location>
</feature>
<dbReference type="EC" id="3.1.1.-" evidence="3"/>
<name>A0ABP8USI9_9ACTN</name>
<organism evidence="6 7">
    <name type="scientific">Actinoallomurus vinaceus</name>
    <dbReference type="NCBI Taxonomy" id="1080074"/>
    <lineage>
        <taxon>Bacteria</taxon>
        <taxon>Bacillati</taxon>
        <taxon>Actinomycetota</taxon>
        <taxon>Actinomycetes</taxon>
        <taxon>Streptosporangiales</taxon>
        <taxon>Thermomonosporaceae</taxon>
        <taxon>Actinoallomurus</taxon>
    </lineage>
</organism>
<dbReference type="InterPro" id="IPR029058">
    <property type="entry name" value="AB_hydrolase_fold"/>
</dbReference>
<gene>
    <name evidence="6" type="ORF">GCM10023196_084300</name>
</gene>
<comment type="similarity">
    <text evidence="1 3">Belongs to the type-B carboxylesterase/lipase family.</text>
</comment>
<dbReference type="SUPFAM" id="SSF53474">
    <property type="entry name" value="alpha/beta-Hydrolases"/>
    <property type="match status" value="1"/>
</dbReference>
<reference evidence="7" key="1">
    <citation type="journal article" date="2019" name="Int. J. Syst. Evol. Microbiol.">
        <title>The Global Catalogue of Microorganisms (GCM) 10K type strain sequencing project: providing services to taxonomists for standard genome sequencing and annotation.</title>
        <authorList>
            <consortium name="The Broad Institute Genomics Platform"/>
            <consortium name="The Broad Institute Genome Sequencing Center for Infectious Disease"/>
            <person name="Wu L."/>
            <person name="Ma J."/>
        </authorList>
    </citation>
    <scope>NUCLEOTIDE SEQUENCE [LARGE SCALE GENOMIC DNA]</scope>
    <source>
        <strain evidence="7">JCM 17939</strain>
    </source>
</reference>
<accession>A0ABP8USI9</accession>
<dbReference type="Gene3D" id="3.40.50.1820">
    <property type="entry name" value="alpha/beta hydrolase"/>
    <property type="match status" value="1"/>
</dbReference>
<feature type="region of interest" description="Disordered" evidence="4">
    <location>
        <begin position="62"/>
        <end position="81"/>
    </location>
</feature>
<dbReference type="InterPro" id="IPR019826">
    <property type="entry name" value="Carboxylesterase_B_AS"/>
</dbReference>
<dbReference type="Pfam" id="PF00135">
    <property type="entry name" value="COesterase"/>
    <property type="match status" value="1"/>
</dbReference>
<evidence type="ECO:0000256" key="4">
    <source>
        <dbReference type="SAM" id="MobiDB-lite"/>
    </source>
</evidence>
<feature type="signal peptide" evidence="3">
    <location>
        <begin position="1"/>
        <end position="21"/>
    </location>
</feature>
<dbReference type="PROSITE" id="PS00122">
    <property type="entry name" value="CARBOXYLESTERASE_B_1"/>
    <property type="match status" value="1"/>
</dbReference>
<keyword evidence="2 3" id="KW-0378">Hydrolase</keyword>
<comment type="caution">
    <text evidence="6">The sequence shown here is derived from an EMBL/GenBank/DDBJ whole genome shotgun (WGS) entry which is preliminary data.</text>
</comment>
<dbReference type="Proteomes" id="UP001501442">
    <property type="component" value="Unassembled WGS sequence"/>
</dbReference>
<dbReference type="PANTHER" id="PTHR11559">
    <property type="entry name" value="CARBOXYLESTERASE"/>
    <property type="match status" value="1"/>
</dbReference>
<evidence type="ECO:0000256" key="1">
    <source>
        <dbReference type="ARBA" id="ARBA00005964"/>
    </source>
</evidence>
<sequence>MAGAAGLGFVALAGTAVPAMAAGNGDAAVVRTAAGPVRGVVAADHRSFEGIPYAAPPVGPLRWTSPRPVTPWTRTRDATRPGSACAQTAGFLGDAPSEAEDCLYLNVTTPRRTTGRRLPVMVWIHGGGFYSGSGDLYGAERLATKGDVVVVTLNYRLGVFGFLAHPSLDRGGRSSGDFGLEDQQAALRWVRRNAAAFGGDPGKVTLFGESAGGMSVCSHLAAPASAGLFQRAIAQSGPCSLTTQWPYKDGNWVVRPRADAERQGASVAAKLGCAGAADVATCLRGKPVSALLDASDGGQGFGPVSGGGVLPTDPATALATGRFAKVPVIHGTTRDEHRTFVAALEYFTGHATTEADYRSEIEGFFGKEKTAKVLAAYPVVKYGSASTTLATVWTDYSWACTARQAERALSARVPTYAFEFADENAPWATDTPAPQFATGAFHASDVQYLFDDAQFRGALTAEQRRLSDQMIGYWTRFAHTGDPNGGGAPTWARSGPGTERVLSLAPGSGGIRPVDLGREHRCGFWASLGR</sequence>
<keyword evidence="3" id="KW-0732">Signal</keyword>
<evidence type="ECO:0000256" key="3">
    <source>
        <dbReference type="RuleBase" id="RU361235"/>
    </source>
</evidence>
<feature type="chain" id="PRO_5045009036" description="Carboxylic ester hydrolase" evidence="3">
    <location>
        <begin position="22"/>
        <end position="530"/>
    </location>
</feature>